<name>A0AAD7JQ21_9AGAR</name>
<accession>A0AAD7JQ21</accession>
<keyword evidence="2" id="KW-1185">Reference proteome</keyword>
<dbReference type="AlphaFoldDB" id="A0AAD7JQ21"/>
<dbReference type="EMBL" id="JARKIB010000018">
    <property type="protein sequence ID" value="KAJ7769383.1"/>
    <property type="molecule type" value="Genomic_DNA"/>
</dbReference>
<evidence type="ECO:0000313" key="2">
    <source>
        <dbReference type="Proteomes" id="UP001215598"/>
    </source>
</evidence>
<organism evidence="1 2">
    <name type="scientific">Mycena metata</name>
    <dbReference type="NCBI Taxonomy" id="1033252"/>
    <lineage>
        <taxon>Eukaryota</taxon>
        <taxon>Fungi</taxon>
        <taxon>Dikarya</taxon>
        <taxon>Basidiomycota</taxon>
        <taxon>Agaricomycotina</taxon>
        <taxon>Agaricomycetes</taxon>
        <taxon>Agaricomycetidae</taxon>
        <taxon>Agaricales</taxon>
        <taxon>Marasmiineae</taxon>
        <taxon>Mycenaceae</taxon>
        <taxon>Mycena</taxon>
    </lineage>
</organism>
<proteinExistence type="predicted"/>
<evidence type="ECO:0000313" key="1">
    <source>
        <dbReference type="EMBL" id="KAJ7769383.1"/>
    </source>
</evidence>
<comment type="caution">
    <text evidence="1">The sequence shown here is derived from an EMBL/GenBank/DDBJ whole genome shotgun (WGS) entry which is preliminary data.</text>
</comment>
<gene>
    <name evidence="1" type="ORF">B0H16DRAFT_1715846</name>
</gene>
<sequence length="63" mass="7195">MLASSVQPYLASLLVLTTYWPPSPLPYHYDLGSSPTIPTDFITPPRLGHAWPHFVLPFTRWPF</sequence>
<reference evidence="1" key="1">
    <citation type="submission" date="2023-03" db="EMBL/GenBank/DDBJ databases">
        <title>Massive genome expansion in bonnet fungi (Mycena s.s.) driven by repeated elements and novel gene families across ecological guilds.</title>
        <authorList>
            <consortium name="Lawrence Berkeley National Laboratory"/>
            <person name="Harder C.B."/>
            <person name="Miyauchi S."/>
            <person name="Viragh M."/>
            <person name="Kuo A."/>
            <person name="Thoen E."/>
            <person name="Andreopoulos B."/>
            <person name="Lu D."/>
            <person name="Skrede I."/>
            <person name="Drula E."/>
            <person name="Henrissat B."/>
            <person name="Morin E."/>
            <person name="Kohler A."/>
            <person name="Barry K."/>
            <person name="LaButti K."/>
            <person name="Morin E."/>
            <person name="Salamov A."/>
            <person name="Lipzen A."/>
            <person name="Mereny Z."/>
            <person name="Hegedus B."/>
            <person name="Baldrian P."/>
            <person name="Stursova M."/>
            <person name="Weitz H."/>
            <person name="Taylor A."/>
            <person name="Grigoriev I.V."/>
            <person name="Nagy L.G."/>
            <person name="Martin F."/>
            <person name="Kauserud H."/>
        </authorList>
    </citation>
    <scope>NUCLEOTIDE SEQUENCE</scope>
    <source>
        <strain evidence="1">CBHHK182m</strain>
    </source>
</reference>
<protein>
    <submittedName>
        <fullName evidence="1">Uncharacterized protein</fullName>
    </submittedName>
</protein>
<dbReference type="Proteomes" id="UP001215598">
    <property type="component" value="Unassembled WGS sequence"/>
</dbReference>